<evidence type="ECO:0000313" key="9">
    <source>
        <dbReference type="Proteomes" id="UP001652504"/>
    </source>
</evidence>
<dbReference type="InterPro" id="IPR004670">
    <property type="entry name" value="NhaA"/>
</dbReference>
<protein>
    <recommendedName>
        <fullName evidence="7">Na(+)/H(+) antiporter NhaA</fullName>
    </recommendedName>
    <alternativeName>
        <fullName evidence="7">Sodium/proton antiporter NhaA</fullName>
    </alternativeName>
</protein>
<comment type="subcellular location">
    <subcellularLocation>
        <location evidence="1">Cell inner membrane</location>
        <topology evidence="1">Multi-pass membrane protein</topology>
    </subcellularLocation>
    <subcellularLocation>
        <location evidence="7">Cell membrane</location>
        <topology evidence="7">Multi-pass membrane protein</topology>
    </subcellularLocation>
</comment>
<keyword evidence="9" id="KW-1185">Reference proteome</keyword>
<evidence type="ECO:0000256" key="5">
    <source>
        <dbReference type="ARBA" id="ARBA00023136"/>
    </source>
</evidence>
<keyword evidence="7" id="KW-0915">Sodium</keyword>
<feature type="transmembrane region" description="Helical" evidence="7">
    <location>
        <begin position="429"/>
        <end position="448"/>
    </location>
</feature>
<comment type="function">
    <text evidence="7">Na(+)/H(+) antiporter that extrudes sodium in exchange for external protons.</text>
</comment>
<keyword evidence="7" id="KW-0813">Transport</keyword>
<keyword evidence="3 7" id="KW-0812">Transmembrane</keyword>
<feature type="transmembrane region" description="Helical" evidence="7">
    <location>
        <begin position="118"/>
        <end position="142"/>
    </location>
</feature>
<evidence type="ECO:0000256" key="6">
    <source>
        <dbReference type="ARBA" id="ARBA00023201"/>
    </source>
</evidence>
<keyword evidence="5 7" id="KW-0472">Membrane</keyword>
<keyword evidence="6 7" id="KW-0739">Sodium transport</keyword>
<feature type="transmembrane region" description="Helical" evidence="7">
    <location>
        <begin position="391"/>
        <end position="417"/>
    </location>
</feature>
<dbReference type="RefSeq" id="WP_263712443.1">
    <property type="nucleotide sequence ID" value="NZ_JAOWKX010000005.1"/>
</dbReference>
<evidence type="ECO:0000256" key="4">
    <source>
        <dbReference type="ARBA" id="ARBA00022989"/>
    </source>
</evidence>
<dbReference type="Proteomes" id="UP001652504">
    <property type="component" value="Unassembled WGS sequence"/>
</dbReference>
<feature type="transmembrane region" description="Helical" evidence="7">
    <location>
        <begin position="355"/>
        <end position="379"/>
    </location>
</feature>
<keyword evidence="7" id="KW-0050">Antiport</keyword>
<feature type="transmembrane region" description="Helical" evidence="7">
    <location>
        <begin position="229"/>
        <end position="257"/>
    </location>
</feature>
<evidence type="ECO:0000256" key="2">
    <source>
        <dbReference type="ARBA" id="ARBA00022475"/>
    </source>
</evidence>
<evidence type="ECO:0000256" key="1">
    <source>
        <dbReference type="ARBA" id="ARBA00004429"/>
    </source>
</evidence>
<organism evidence="8 9">
    <name type="scientific">Fluctibacter corallii</name>
    <dbReference type="NCBI Taxonomy" id="2984329"/>
    <lineage>
        <taxon>Bacteria</taxon>
        <taxon>Pseudomonadati</taxon>
        <taxon>Pseudomonadota</taxon>
        <taxon>Gammaproteobacteria</taxon>
        <taxon>Alteromonadales</taxon>
        <taxon>Alteromonadaceae</taxon>
        <taxon>Fluctibacter</taxon>
    </lineage>
</organism>
<comment type="similarity">
    <text evidence="7">Belongs to the NhaA Na(+)/H(+) (TC 2.A.33) antiporter family.</text>
</comment>
<keyword evidence="2 7" id="KW-1003">Cell membrane</keyword>
<dbReference type="HAMAP" id="MF_01844">
    <property type="entry name" value="NhaA"/>
    <property type="match status" value="1"/>
</dbReference>
<comment type="caution">
    <text evidence="8">The sequence shown here is derived from an EMBL/GenBank/DDBJ whole genome shotgun (WGS) entry which is preliminary data.</text>
</comment>
<reference evidence="8 9" key="1">
    <citation type="submission" date="2022-10" db="EMBL/GenBank/DDBJ databases">
        <title>Aestuariibacter sp. AA17 isolated from Montipora capitata coral fragment.</title>
        <authorList>
            <person name="Emsley S.A."/>
            <person name="Pfannmuller K.M."/>
            <person name="Loughran R.M."/>
            <person name="Shlafstein M."/>
            <person name="Papke E."/>
            <person name="Saw J.H."/>
            <person name="Ushijima B."/>
            <person name="Videau P."/>
        </authorList>
    </citation>
    <scope>NUCLEOTIDE SEQUENCE [LARGE SCALE GENOMIC DNA]</scope>
    <source>
        <strain evidence="8 9">AA17</strain>
    </source>
</reference>
<feature type="transmembrane region" description="Helical" evidence="7">
    <location>
        <begin position="148"/>
        <end position="167"/>
    </location>
</feature>
<feature type="transmembrane region" description="Helical" evidence="7">
    <location>
        <begin position="38"/>
        <end position="60"/>
    </location>
</feature>
<dbReference type="Pfam" id="PF06965">
    <property type="entry name" value="Na_H_antiport_1"/>
    <property type="match status" value="1"/>
</dbReference>
<gene>
    <name evidence="7 8" type="primary">nhaA</name>
    <name evidence="8" type="ORF">OE749_10660</name>
</gene>
<dbReference type="PANTHER" id="PTHR30341">
    <property type="entry name" value="SODIUM ION/PROTON ANTIPORTER NHAA-RELATED"/>
    <property type="match status" value="1"/>
</dbReference>
<proteinExistence type="inferred from homology"/>
<dbReference type="PANTHER" id="PTHR30341:SF0">
    <property type="entry name" value="NA(+)_H(+) ANTIPORTER NHAA"/>
    <property type="match status" value="1"/>
</dbReference>
<dbReference type="Gene3D" id="1.20.1530.10">
    <property type="entry name" value="Na+/H+ antiporter like domain"/>
    <property type="match status" value="1"/>
</dbReference>
<feature type="transmembrane region" description="Helical" evidence="7">
    <location>
        <begin position="326"/>
        <end position="343"/>
    </location>
</feature>
<evidence type="ECO:0000256" key="7">
    <source>
        <dbReference type="HAMAP-Rule" id="MF_01844"/>
    </source>
</evidence>
<evidence type="ECO:0000313" key="8">
    <source>
        <dbReference type="EMBL" id="MCV2885152.1"/>
    </source>
</evidence>
<evidence type="ECO:0000256" key="3">
    <source>
        <dbReference type="ARBA" id="ARBA00022692"/>
    </source>
</evidence>
<dbReference type="EMBL" id="JAOWKX010000005">
    <property type="protein sequence ID" value="MCV2885152.1"/>
    <property type="molecule type" value="Genomic_DNA"/>
</dbReference>
<sequence length="462" mass="50123">MQSDFRGDLRERAPLEKGFLRVTTPFEAFFNSQTSAGLVLVIAAIIALLLANSDFYPIYAELNKAPLSVSLGSFEFSHSLHYWVNDGLMAFFFFLLGLEIKYEVLVGDLSDAKDASLVIAMALGGMIFPAAMYVCVLSFLGADAWRGWGIPMATDTAFALGILALLGSKAPRSVAVALSALAIVDDMGAVAVIGLFYTENIELSMLFNAAIVFGILVAMNLVGIRRPIFYFFVGVVLWWCILQSGVHATTAGILTALTVPTKPYLGTQWFSRQMRALLKRFDRIDQPGQSIVEDREQHHIAEQAERLARRTTSPVLKWSHTLDRPVAMFILPLFAFLNAGVIIPNELNIGADSAVLVAVCFGLVFGKVMGITLFAWASMKMGFSRLPSDMTFAHVVGLGCLAGIGFTMSLFIAALAFADMPELQAQAKLGILAGSLMSGIFGVAVFIVTSSTHNKKEPIHGR</sequence>
<name>A0ABT3A991_9ALTE</name>
<dbReference type="InterPro" id="IPR023171">
    <property type="entry name" value="Na/H_antiporter_dom_sf"/>
</dbReference>
<accession>A0ABT3A991</accession>
<keyword evidence="7" id="KW-0406">Ion transport</keyword>
<feature type="transmembrane region" description="Helical" evidence="7">
    <location>
        <begin position="80"/>
        <end position="98"/>
    </location>
</feature>
<dbReference type="NCBIfam" id="TIGR00773">
    <property type="entry name" value="NhaA"/>
    <property type="match status" value="1"/>
</dbReference>
<keyword evidence="4 7" id="KW-1133">Transmembrane helix</keyword>
<feature type="transmembrane region" description="Helical" evidence="7">
    <location>
        <begin position="203"/>
        <end position="222"/>
    </location>
</feature>
<feature type="transmembrane region" description="Helical" evidence="7">
    <location>
        <begin position="174"/>
        <end position="197"/>
    </location>
</feature>
<comment type="catalytic activity">
    <reaction evidence="7">
        <text>Na(+)(in) + 2 H(+)(out) = Na(+)(out) + 2 H(+)(in)</text>
        <dbReference type="Rhea" id="RHEA:29251"/>
        <dbReference type="ChEBI" id="CHEBI:15378"/>
        <dbReference type="ChEBI" id="CHEBI:29101"/>
    </reaction>
</comment>